<dbReference type="PANTHER" id="PTHR42648">
    <property type="entry name" value="TRANSPOSASE, PUTATIVE-RELATED"/>
    <property type="match status" value="1"/>
</dbReference>
<dbReference type="Pfam" id="PF25597">
    <property type="entry name" value="SH3_retrovirus"/>
    <property type="match status" value="1"/>
</dbReference>
<sequence>MHPEVQTERKLKNVRVDLGSEFDNDVFTNFCRSQGITIERVPKASSAAHGHAERGNRTVIAGARTQLIESGLDAHFWAEAAASHCYVQSFIPSSQHPDSVPWMRWFNKKDNAGQQIRPNISHLRVWGSVCWVLDLDNVEVKLGRQGWEGWMVGYMGRRGYRVFDPKRGKVYEVRNVIFEEGVPHRTEGSKPTSDHSSVLVNEDEAQSDAQDWENLREITHESTESPGQTPRNEEASADGITTNESPQIETTNPRPVPPLPRRTSRIPKPSRKMLESKISDHMEEEARNAREDWARDNQRPSVNFVDLNADFFEQETLTNPLALASATKGNLPKNGAEAMNDPKWLTPMCTEMKQFSDRKVWELVPLPPGEVAFDGMWVFDIKVDGEVKEVKRQARYVARGDQMVEGRDFGTKWAMVARMESVRMVFAVATVKNLKVRQWDFSGAYLNGEMDQPVYMKQPRGFEKKGEESKVCLLLRPLYGLVQAGHIWYKLLASGYKTLGYSENAADPCVRT</sequence>
<dbReference type="PROSITE" id="PS50994">
    <property type="entry name" value="INTEGRASE"/>
    <property type="match status" value="1"/>
</dbReference>
<keyword evidence="7" id="KW-0460">Magnesium</keyword>
<evidence type="ECO:0000313" key="18">
    <source>
        <dbReference type="EMBL" id="CAK5276897.1"/>
    </source>
</evidence>
<dbReference type="InterPro" id="IPR012337">
    <property type="entry name" value="RNaseH-like_sf"/>
</dbReference>
<dbReference type="InterPro" id="IPR013103">
    <property type="entry name" value="RVT_2"/>
</dbReference>
<feature type="compositionally biased region" description="Basic residues" evidence="16">
    <location>
        <begin position="262"/>
        <end position="271"/>
    </location>
</feature>
<evidence type="ECO:0000256" key="14">
    <source>
        <dbReference type="ARBA" id="ARBA00048173"/>
    </source>
</evidence>
<accession>A0AAD2K3N6</accession>
<dbReference type="GO" id="GO:0003964">
    <property type="term" value="F:RNA-directed DNA polymerase activity"/>
    <property type="evidence" value="ECO:0007669"/>
    <property type="project" value="UniProtKB-KW"/>
</dbReference>
<evidence type="ECO:0000256" key="5">
    <source>
        <dbReference type="ARBA" id="ARBA00022759"/>
    </source>
</evidence>
<keyword evidence="8" id="KW-0694">RNA-binding</keyword>
<keyword evidence="12" id="KW-0233">DNA recombination</keyword>
<evidence type="ECO:0000256" key="11">
    <source>
        <dbReference type="ARBA" id="ARBA00022932"/>
    </source>
</evidence>
<dbReference type="GO" id="GO:0003723">
    <property type="term" value="F:RNA binding"/>
    <property type="evidence" value="ECO:0007669"/>
    <property type="project" value="UniProtKB-KW"/>
</dbReference>
<keyword evidence="1" id="KW-0815">Transposition</keyword>
<dbReference type="Pfam" id="PF07727">
    <property type="entry name" value="RVT_2"/>
    <property type="match status" value="1"/>
</dbReference>
<evidence type="ECO:0000256" key="7">
    <source>
        <dbReference type="ARBA" id="ARBA00022842"/>
    </source>
</evidence>
<feature type="compositionally biased region" description="Basic and acidic residues" evidence="16">
    <location>
        <begin position="213"/>
        <end position="223"/>
    </location>
</feature>
<evidence type="ECO:0000256" key="8">
    <source>
        <dbReference type="ARBA" id="ARBA00022884"/>
    </source>
</evidence>
<evidence type="ECO:0000256" key="2">
    <source>
        <dbReference type="ARBA" id="ARBA00022695"/>
    </source>
</evidence>
<evidence type="ECO:0000313" key="19">
    <source>
        <dbReference type="Proteomes" id="UP001295794"/>
    </source>
</evidence>
<dbReference type="InterPro" id="IPR039537">
    <property type="entry name" value="Retrotran_Ty1/copia-like"/>
</dbReference>
<dbReference type="SUPFAM" id="SSF53098">
    <property type="entry name" value="Ribonuclease H-like"/>
    <property type="match status" value="1"/>
</dbReference>
<dbReference type="GO" id="GO:0004519">
    <property type="term" value="F:endonuclease activity"/>
    <property type="evidence" value="ECO:0007669"/>
    <property type="project" value="UniProtKB-KW"/>
</dbReference>
<dbReference type="GO" id="GO:0032196">
    <property type="term" value="P:transposition"/>
    <property type="evidence" value="ECO:0007669"/>
    <property type="project" value="UniProtKB-KW"/>
</dbReference>
<comment type="catalytic activity">
    <reaction evidence="15">
        <text>DNA(n) + a 2'-deoxyribonucleoside 5'-triphosphate = DNA(n+1) + diphosphate</text>
        <dbReference type="Rhea" id="RHEA:22508"/>
        <dbReference type="Rhea" id="RHEA-COMP:17339"/>
        <dbReference type="Rhea" id="RHEA-COMP:17340"/>
        <dbReference type="ChEBI" id="CHEBI:33019"/>
        <dbReference type="ChEBI" id="CHEBI:61560"/>
        <dbReference type="ChEBI" id="CHEBI:173112"/>
        <dbReference type="EC" id="2.7.7.7"/>
    </reaction>
</comment>
<keyword evidence="5" id="KW-0255">Endonuclease</keyword>
<feature type="domain" description="Integrase catalytic" evidence="17">
    <location>
        <begin position="1"/>
        <end position="109"/>
    </location>
</feature>
<keyword evidence="4" id="KW-0479">Metal-binding</keyword>
<evidence type="ECO:0000259" key="17">
    <source>
        <dbReference type="PROSITE" id="PS50994"/>
    </source>
</evidence>
<comment type="caution">
    <text evidence="18">The sequence shown here is derived from an EMBL/GenBank/DDBJ whole genome shotgun (WGS) entry which is preliminary data.</text>
</comment>
<protein>
    <recommendedName>
        <fullName evidence="17">Integrase catalytic domain-containing protein</fullName>
    </recommendedName>
</protein>
<dbReference type="GO" id="GO:0005634">
    <property type="term" value="C:nucleus"/>
    <property type="evidence" value="ECO:0007669"/>
    <property type="project" value="UniProtKB-ARBA"/>
</dbReference>
<keyword evidence="9" id="KW-0229">DNA integration</keyword>
<keyword evidence="13" id="KW-0511">Multifunctional enzyme</keyword>
<dbReference type="GO" id="GO:0016787">
    <property type="term" value="F:hydrolase activity"/>
    <property type="evidence" value="ECO:0007669"/>
    <property type="project" value="UniProtKB-KW"/>
</dbReference>
<dbReference type="Gene3D" id="3.30.420.10">
    <property type="entry name" value="Ribonuclease H-like superfamily/Ribonuclease H"/>
    <property type="match status" value="1"/>
</dbReference>
<evidence type="ECO:0000256" key="10">
    <source>
        <dbReference type="ARBA" id="ARBA00022918"/>
    </source>
</evidence>
<evidence type="ECO:0000256" key="12">
    <source>
        <dbReference type="ARBA" id="ARBA00023172"/>
    </source>
</evidence>
<dbReference type="EMBL" id="CAVNYO010000414">
    <property type="protein sequence ID" value="CAK5276897.1"/>
    <property type="molecule type" value="Genomic_DNA"/>
</dbReference>
<gene>
    <name evidence="18" type="ORF">MYCIT1_LOCUS25539</name>
</gene>
<keyword evidence="10" id="KW-0695">RNA-directed DNA polymerase</keyword>
<reference evidence="18" key="1">
    <citation type="submission" date="2023-11" db="EMBL/GenBank/DDBJ databases">
        <authorList>
            <person name="De Vega J J."/>
            <person name="De Vega J J."/>
        </authorList>
    </citation>
    <scope>NUCLEOTIDE SEQUENCE</scope>
</reference>
<keyword evidence="2" id="KW-0548">Nucleotidyltransferase</keyword>
<proteinExistence type="predicted"/>
<evidence type="ECO:0000256" key="9">
    <source>
        <dbReference type="ARBA" id="ARBA00022908"/>
    </source>
</evidence>
<evidence type="ECO:0000256" key="1">
    <source>
        <dbReference type="ARBA" id="ARBA00022578"/>
    </source>
</evidence>
<keyword evidence="3" id="KW-0540">Nuclease</keyword>
<organism evidence="18 19">
    <name type="scientific">Mycena citricolor</name>
    <dbReference type="NCBI Taxonomy" id="2018698"/>
    <lineage>
        <taxon>Eukaryota</taxon>
        <taxon>Fungi</taxon>
        <taxon>Dikarya</taxon>
        <taxon>Basidiomycota</taxon>
        <taxon>Agaricomycotina</taxon>
        <taxon>Agaricomycetes</taxon>
        <taxon>Agaricomycetidae</taxon>
        <taxon>Agaricales</taxon>
        <taxon>Marasmiineae</taxon>
        <taxon>Mycenaceae</taxon>
        <taxon>Mycena</taxon>
    </lineage>
</organism>
<evidence type="ECO:0000256" key="16">
    <source>
        <dbReference type="SAM" id="MobiDB-lite"/>
    </source>
</evidence>
<feature type="compositionally biased region" description="Polar residues" evidence="16">
    <location>
        <begin position="189"/>
        <end position="199"/>
    </location>
</feature>
<feature type="compositionally biased region" description="Polar residues" evidence="16">
    <location>
        <begin position="239"/>
        <end position="253"/>
    </location>
</feature>
<dbReference type="GO" id="GO:0006310">
    <property type="term" value="P:DNA recombination"/>
    <property type="evidence" value="ECO:0007669"/>
    <property type="project" value="UniProtKB-KW"/>
</dbReference>
<dbReference type="GO" id="GO:0003887">
    <property type="term" value="F:DNA-directed DNA polymerase activity"/>
    <property type="evidence" value="ECO:0007669"/>
    <property type="project" value="UniProtKB-KW"/>
</dbReference>
<comment type="catalytic activity">
    <reaction evidence="14">
        <text>DNA(n) + a 2'-deoxyribonucleoside 5'-triphosphate = DNA(n+1) + diphosphate</text>
        <dbReference type="Rhea" id="RHEA:22508"/>
        <dbReference type="Rhea" id="RHEA-COMP:17339"/>
        <dbReference type="Rhea" id="RHEA-COMP:17340"/>
        <dbReference type="ChEBI" id="CHEBI:33019"/>
        <dbReference type="ChEBI" id="CHEBI:61560"/>
        <dbReference type="ChEBI" id="CHEBI:173112"/>
        <dbReference type="EC" id="2.7.7.49"/>
    </reaction>
</comment>
<name>A0AAD2K3N6_9AGAR</name>
<evidence type="ECO:0000256" key="6">
    <source>
        <dbReference type="ARBA" id="ARBA00022801"/>
    </source>
</evidence>
<keyword evidence="11" id="KW-0808">Transferase</keyword>
<dbReference type="GO" id="GO:0046872">
    <property type="term" value="F:metal ion binding"/>
    <property type="evidence" value="ECO:0007669"/>
    <property type="project" value="UniProtKB-KW"/>
</dbReference>
<evidence type="ECO:0000256" key="3">
    <source>
        <dbReference type="ARBA" id="ARBA00022722"/>
    </source>
</evidence>
<dbReference type="InterPro" id="IPR001584">
    <property type="entry name" value="Integrase_cat-core"/>
</dbReference>
<dbReference type="Proteomes" id="UP001295794">
    <property type="component" value="Unassembled WGS sequence"/>
</dbReference>
<dbReference type="GO" id="GO:0015074">
    <property type="term" value="P:DNA integration"/>
    <property type="evidence" value="ECO:0007669"/>
    <property type="project" value="UniProtKB-KW"/>
</dbReference>
<keyword evidence="19" id="KW-1185">Reference proteome</keyword>
<keyword evidence="11" id="KW-0239">DNA-directed DNA polymerase</keyword>
<keyword evidence="6" id="KW-0378">Hydrolase</keyword>
<dbReference type="InterPro" id="IPR036397">
    <property type="entry name" value="RNaseH_sf"/>
</dbReference>
<dbReference type="AlphaFoldDB" id="A0AAD2K3N6"/>
<evidence type="ECO:0000256" key="13">
    <source>
        <dbReference type="ARBA" id="ARBA00023268"/>
    </source>
</evidence>
<evidence type="ECO:0000256" key="15">
    <source>
        <dbReference type="ARBA" id="ARBA00049244"/>
    </source>
</evidence>
<feature type="region of interest" description="Disordered" evidence="16">
    <location>
        <begin position="183"/>
        <end position="272"/>
    </location>
</feature>
<evidence type="ECO:0000256" key="4">
    <source>
        <dbReference type="ARBA" id="ARBA00022723"/>
    </source>
</evidence>
<dbReference type="InterPro" id="IPR057670">
    <property type="entry name" value="SH3_retrovirus"/>
</dbReference>
<dbReference type="PANTHER" id="PTHR42648:SF11">
    <property type="entry name" value="TRANSPOSON TY4-P GAG-POL POLYPROTEIN"/>
    <property type="match status" value="1"/>
</dbReference>